<dbReference type="Gene3D" id="3.40.50.12780">
    <property type="entry name" value="N-terminal domain of ligase-like"/>
    <property type="match status" value="1"/>
</dbReference>
<evidence type="ECO:0000256" key="1">
    <source>
        <dbReference type="ARBA" id="ARBA00006432"/>
    </source>
</evidence>
<dbReference type="EMBL" id="JBBXMP010000046">
    <property type="protein sequence ID" value="KAL0065515.1"/>
    <property type="molecule type" value="Genomic_DNA"/>
</dbReference>
<comment type="caution">
    <text evidence="3">The sequence shown here is derived from an EMBL/GenBank/DDBJ whole genome shotgun (WGS) entry which is preliminary data.</text>
</comment>
<feature type="domain" description="AMP-dependent synthetase/ligase" evidence="2">
    <location>
        <begin position="36"/>
        <end position="331"/>
    </location>
</feature>
<dbReference type="Proteomes" id="UP001437256">
    <property type="component" value="Unassembled WGS sequence"/>
</dbReference>
<accession>A0ABR2ZW15</accession>
<dbReference type="InterPro" id="IPR042099">
    <property type="entry name" value="ANL_N_sf"/>
</dbReference>
<comment type="similarity">
    <text evidence="1">Belongs to the ATP-dependent AMP-binding enzyme family.</text>
</comment>
<dbReference type="SUPFAM" id="SSF56801">
    <property type="entry name" value="Acetyl-CoA synthetase-like"/>
    <property type="match status" value="1"/>
</dbReference>
<sequence length="536" mass="59466">MFRTHLDVLESSSLSYPSEPVFRIPVLRSSPSDSFQWDTVSYRRFHDDVLLFSRYWARKLRRDNIPQRSVIGLWIAGTTYQDVLHIYGLSRAGYIPQLFSIKLPNPEVIFELLNKSHARALICDDNFYGIAGQSPVPLHVAVGLSGIDGHGGNEALPLPELPSVRADDIAFYFHTSGSTSGSPKLVPCSYTWLNSVVEKSQQACTPYHSDRRDVVTWMGSMCHIGQTFMLIGSLQHGACVVQPTSMPFSTQELMDMISNAGVNRLWAFAAFLSLHFKSSRLDPKLESMLTALDEILTSGMPLPREDVEYAGRAGFALRNVFGSTEAGATLLSSRGHGQSSGALSPLDGVSYLFKPIHQTPTPGAHQSTAQMLEFIILAESPDCPDASLRADDGHFHTGDLFMEIEGGKYVFCGRDDDWIKSQNSLRCDTKAIEDNARAMCGSIIADCIVVGTGRPSPTIFVEPSVDMAEAKLKKDILRKTRLFHSRRYLHERIVSDKFIVVVPRGSLPRTATKGNIRRAAVEEMWRDTLDRIYCGA</sequence>
<name>A0ABR2ZW15_9AGAR</name>
<evidence type="ECO:0000259" key="2">
    <source>
        <dbReference type="Pfam" id="PF00501"/>
    </source>
</evidence>
<gene>
    <name evidence="3" type="ORF">AAF712_007425</name>
</gene>
<evidence type="ECO:0000313" key="3">
    <source>
        <dbReference type="EMBL" id="KAL0065515.1"/>
    </source>
</evidence>
<reference evidence="3 4" key="1">
    <citation type="submission" date="2024-05" db="EMBL/GenBank/DDBJ databases">
        <title>A draft genome resource for the thread blight pathogen Marasmius tenuissimus strain MS-2.</title>
        <authorList>
            <person name="Yulfo-Soto G.E."/>
            <person name="Baruah I.K."/>
            <person name="Amoako-Attah I."/>
            <person name="Bukari Y."/>
            <person name="Meinhardt L.W."/>
            <person name="Bailey B.A."/>
            <person name="Cohen S.P."/>
        </authorList>
    </citation>
    <scope>NUCLEOTIDE SEQUENCE [LARGE SCALE GENOMIC DNA]</scope>
    <source>
        <strain evidence="3 4">MS-2</strain>
    </source>
</reference>
<protein>
    <recommendedName>
        <fullName evidence="2">AMP-dependent synthetase/ligase domain-containing protein</fullName>
    </recommendedName>
</protein>
<evidence type="ECO:0000313" key="4">
    <source>
        <dbReference type="Proteomes" id="UP001437256"/>
    </source>
</evidence>
<dbReference type="PANTHER" id="PTHR43201:SF8">
    <property type="entry name" value="ACYL-COA SYNTHETASE FAMILY MEMBER 3"/>
    <property type="match status" value="1"/>
</dbReference>
<organism evidence="3 4">
    <name type="scientific">Marasmius tenuissimus</name>
    <dbReference type="NCBI Taxonomy" id="585030"/>
    <lineage>
        <taxon>Eukaryota</taxon>
        <taxon>Fungi</taxon>
        <taxon>Dikarya</taxon>
        <taxon>Basidiomycota</taxon>
        <taxon>Agaricomycotina</taxon>
        <taxon>Agaricomycetes</taxon>
        <taxon>Agaricomycetidae</taxon>
        <taxon>Agaricales</taxon>
        <taxon>Marasmiineae</taxon>
        <taxon>Marasmiaceae</taxon>
        <taxon>Marasmius</taxon>
    </lineage>
</organism>
<dbReference type="Pfam" id="PF00501">
    <property type="entry name" value="AMP-binding"/>
    <property type="match status" value="1"/>
</dbReference>
<keyword evidence="4" id="KW-1185">Reference proteome</keyword>
<proteinExistence type="inferred from homology"/>
<dbReference type="InterPro" id="IPR000873">
    <property type="entry name" value="AMP-dep_synth/lig_dom"/>
</dbReference>
<dbReference type="Pfam" id="PF23562">
    <property type="entry name" value="AMP-binding_C_3"/>
    <property type="match status" value="1"/>
</dbReference>
<dbReference type="PANTHER" id="PTHR43201">
    <property type="entry name" value="ACYL-COA SYNTHETASE"/>
    <property type="match status" value="1"/>
</dbReference>